<dbReference type="InterPro" id="IPR013164">
    <property type="entry name" value="Cadherin_N"/>
</dbReference>
<organism evidence="3 4">
    <name type="scientific">Seriola dumerili</name>
    <name type="common">Greater amberjack</name>
    <name type="synonym">Caranx dumerili</name>
    <dbReference type="NCBI Taxonomy" id="41447"/>
    <lineage>
        <taxon>Eukaryota</taxon>
        <taxon>Metazoa</taxon>
        <taxon>Chordata</taxon>
        <taxon>Craniata</taxon>
        <taxon>Vertebrata</taxon>
        <taxon>Euteleostomi</taxon>
        <taxon>Actinopterygii</taxon>
        <taxon>Neopterygii</taxon>
        <taxon>Teleostei</taxon>
        <taxon>Neoteleostei</taxon>
        <taxon>Acanthomorphata</taxon>
        <taxon>Carangaria</taxon>
        <taxon>Carangiformes</taxon>
        <taxon>Carangidae</taxon>
        <taxon>Seriola</taxon>
    </lineage>
</organism>
<accession>A0A3B4U7L4</accession>
<dbReference type="Proteomes" id="UP000261420">
    <property type="component" value="Unplaced"/>
</dbReference>
<name>A0A3B4U7L4_SERDU</name>
<reference evidence="3" key="1">
    <citation type="submission" date="2025-05" db="UniProtKB">
        <authorList>
            <consortium name="Ensembl"/>
        </authorList>
    </citation>
    <scope>IDENTIFICATION</scope>
</reference>
<evidence type="ECO:0000313" key="3">
    <source>
        <dbReference type="Ensembl" id="ENSSDUP00000014347.1"/>
    </source>
</evidence>
<proteinExistence type="predicted"/>
<dbReference type="OMA" id="HISGEPW"/>
<dbReference type="Ensembl" id="ENSSDUT00000014621.1">
    <property type="protein sequence ID" value="ENSSDUP00000014347.1"/>
    <property type="gene ID" value="ENSSDUG00000010464.1"/>
</dbReference>
<evidence type="ECO:0000259" key="2">
    <source>
        <dbReference type="Pfam" id="PF08266"/>
    </source>
</evidence>
<dbReference type="Gene3D" id="2.60.40.60">
    <property type="entry name" value="Cadherins"/>
    <property type="match status" value="1"/>
</dbReference>
<dbReference type="AlphaFoldDB" id="A0A3B4U7L4"/>
<dbReference type="Ensembl" id="ENSSDUT00000013565.1">
    <property type="protein sequence ID" value="ENSSDUP00000013322.1"/>
    <property type="gene ID" value="ENSSDUG00000009679.1"/>
</dbReference>
<dbReference type="Pfam" id="PF08266">
    <property type="entry name" value="Cadherin_2"/>
    <property type="match status" value="1"/>
</dbReference>
<keyword evidence="1" id="KW-0325">Glycoprotein</keyword>
<evidence type="ECO:0000256" key="1">
    <source>
        <dbReference type="ARBA" id="ARBA00023180"/>
    </source>
</evidence>
<dbReference type="GeneTree" id="ENSGT00940000164725"/>
<protein>
    <recommendedName>
        <fullName evidence="2">Cadherin N-terminal domain-containing protein</fullName>
    </recommendedName>
</protein>
<sequence>MEMRSTGNSWTRYVCALLFIGTFVTTVIAVTHYSVPEELEEGSVVANLASDLGLDVRTLSRREMRLDIISSKRYLD</sequence>
<keyword evidence="4" id="KW-1185">Reference proteome</keyword>
<evidence type="ECO:0000313" key="4">
    <source>
        <dbReference type="Proteomes" id="UP000261420"/>
    </source>
</evidence>
<feature type="domain" description="Cadherin N-terminal" evidence="2">
    <location>
        <begin position="31"/>
        <end position="75"/>
    </location>
</feature>